<sequence>MALTMLGISALNHEHQSSMASQGIPLYHFAIFLFDYEYHCVCGLQVCYFGFIKSELSAVKNGSPSHGSMTFRFMISSGPLLASVRSGASLCSKYVPATQ</sequence>
<keyword evidence="2" id="KW-1185">Reference proteome</keyword>
<organism evidence="1 2">
    <name type="scientific">Fusarium proliferatum (strain ET1)</name>
    <name type="common">Orchid endophyte fungus</name>
    <dbReference type="NCBI Taxonomy" id="1227346"/>
    <lineage>
        <taxon>Eukaryota</taxon>
        <taxon>Fungi</taxon>
        <taxon>Dikarya</taxon>
        <taxon>Ascomycota</taxon>
        <taxon>Pezizomycotina</taxon>
        <taxon>Sordariomycetes</taxon>
        <taxon>Hypocreomycetidae</taxon>
        <taxon>Hypocreales</taxon>
        <taxon>Nectriaceae</taxon>
        <taxon>Fusarium</taxon>
        <taxon>Fusarium fujikuroi species complex</taxon>
    </lineage>
</organism>
<accession>A0A1L7V8X1</accession>
<gene>
    <name evidence="1" type="ORF">FPRO_03116</name>
</gene>
<dbReference type="Proteomes" id="UP000183971">
    <property type="component" value="Unassembled WGS sequence"/>
</dbReference>
<dbReference type="RefSeq" id="XP_031077217.1">
    <property type="nucleotide sequence ID" value="XM_031226708.1"/>
</dbReference>
<dbReference type="EMBL" id="FJOF01000002">
    <property type="protein sequence ID" value="CZR36624.1"/>
    <property type="molecule type" value="Genomic_DNA"/>
</dbReference>
<evidence type="ECO:0000313" key="1">
    <source>
        <dbReference type="EMBL" id="CZR36624.1"/>
    </source>
</evidence>
<dbReference type="VEuPathDB" id="FungiDB:FPRO_03116"/>
<reference evidence="2" key="1">
    <citation type="journal article" date="2016" name="Genome Biol. Evol.">
        <title>Comparative 'omics' of the Fusarium fujikuroi species complex highlights differences in genetic potential and metabolite synthesis.</title>
        <authorList>
            <person name="Niehaus E.-M."/>
            <person name="Muensterkoetter M."/>
            <person name="Proctor R.H."/>
            <person name="Brown D.W."/>
            <person name="Sharon A."/>
            <person name="Idan Y."/>
            <person name="Oren-Young L."/>
            <person name="Sieber C.M."/>
            <person name="Novak O."/>
            <person name="Pencik A."/>
            <person name="Tarkowska D."/>
            <person name="Hromadova K."/>
            <person name="Freeman S."/>
            <person name="Maymon M."/>
            <person name="Elazar M."/>
            <person name="Youssef S.A."/>
            <person name="El-Shabrawy E.S.M."/>
            <person name="Shalaby A.B.A."/>
            <person name="Houterman P."/>
            <person name="Brock N.L."/>
            <person name="Burkhardt I."/>
            <person name="Tsavkelova E.A."/>
            <person name="Dickschat J.S."/>
            <person name="Galuszka P."/>
            <person name="Gueldener U."/>
            <person name="Tudzynski B."/>
        </authorList>
    </citation>
    <scope>NUCLEOTIDE SEQUENCE [LARGE SCALE GENOMIC DNA]</scope>
    <source>
        <strain evidence="2">ET1</strain>
    </source>
</reference>
<dbReference type="AlphaFoldDB" id="A0A1L7V8X1"/>
<evidence type="ECO:0000313" key="2">
    <source>
        <dbReference type="Proteomes" id="UP000183971"/>
    </source>
</evidence>
<comment type="caution">
    <text evidence="1">The sequence shown here is derived from an EMBL/GenBank/DDBJ whole genome shotgun (WGS) entry which is preliminary data.</text>
</comment>
<name>A0A1L7V8X1_FUSPR</name>
<protein>
    <submittedName>
        <fullName evidence="1">Uncharacterized protein</fullName>
    </submittedName>
</protein>
<proteinExistence type="predicted"/>
<dbReference type="GeneID" id="42048001"/>